<dbReference type="GO" id="GO:0046983">
    <property type="term" value="F:protein dimerization activity"/>
    <property type="evidence" value="ECO:0007669"/>
    <property type="project" value="InterPro"/>
</dbReference>
<dbReference type="InterPro" id="IPR008906">
    <property type="entry name" value="HATC_C_dom"/>
</dbReference>
<organism evidence="4 5">
    <name type="scientific">Macrosiphum euphorbiae</name>
    <name type="common">potato aphid</name>
    <dbReference type="NCBI Taxonomy" id="13131"/>
    <lineage>
        <taxon>Eukaryota</taxon>
        <taxon>Metazoa</taxon>
        <taxon>Ecdysozoa</taxon>
        <taxon>Arthropoda</taxon>
        <taxon>Hexapoda</taxon>
        <taxon>Insecta</taxon>
        <taxon>Pterygota</taxon>
        <taxon>Neoptera</taxon>
        <taxon>Paraneoptera</taxon>
        <taxon>Hemiptera</taxon>
        <taxon>Sternorrhyncha</taxon>
        <taxon>Aphidomorpha</taxon>
        <taxon>Aphidoidea</taxon>
        <taxon>Aphididae</taxon>
        <taxon>Macrosiphini</taxon>
        <taxon>Macrosiphum</taxon>
    </lineage>
</organism>
<evidence type="ECO:0000259" key="3">
    <source>
        <dbReference type="Pfam" id="PF14291"/>
    </source>
</evidence>
<feature type="compositionally biased region" description="Acidic residues" evidence="1">
    <location>
        <begin position="828"/>
        <end position="841"/>
    </location>
</feature>
<evidence type="ECO:0000313" key="4">
    <source>
        <dbReference type="EMBL" id="CAI6359265.1"/>
    </source>
</evidence>
<gene>
    <name evidence="4" type="ORF">MEUPH1_LOCUS14694</name>
</gene>
<accession>A0AAV0WT71</accession>
<dbReference type="Pfam" id="PF05699">
    <property type="entry name" value="Dimer_Tnp_hAT"/>
    <property type="match status" value="1"/>
</dbReference>
<keyword evidence="5" id="KW-1185">Reference proteome</keyword>
<protein>
    <recommendedName>
        <fullName evidence="6">Zinc finger MYM-type protein 1-like</fullName>
    </recommendedName>
</protein>
<dbReference type="Pfam" id="PF14291">
    <property type="entry name" value="DUF4371"/>
    <property type="match status" value="1"/>
</dbReference>
<feature type="domain" description="HAT C-terminal dimerisation" evidence="2">
    <location>
        <begin position="845"/>
        <end position="917"/>
    </location>
</feature>
<dbReference type="EMBL" id="CARXXK010000002">
    <property type="protein sequence ID" value="CAI6359265.1"/>
    <property type="molecule type" value="Genomic_DNA"/>
</dbReference>
<evidence type="ECO:0000313" key="5">
    <source>
        <dbReference type="Proteomes" id="UP001160148"/>
    </source>
</evidence>
<feature type="region of interest" description="Disordered" evidence="1">
    <location>
        <begin position="822"/>
        <end position="841"/>
    </location>
</feature>
<proteinExistence type="predicted"/>
<feature type="region of interest" description="Disordered" evidence="1">
    <location>
        <begin position="72"/>
        <end position="91"/>
    </location>
</feature>
<dbReference type="AlphaFoldDB" id="A0AAV0WT71"/>
<comment type="caution">
    <text evidence="4">The sequence shown here is derived from an EMBL/GenBank/DDBJ whole genome shotgun (WGS) entry which is preliminary data.</text>
</comment>
<dbReference type="PANTHER" id="PTHR45749">
    <property type="match status" value="1"/>
</dbReference>
<feature type="domain" description="DUF4371" evidence="3">
    <location>
        <begin position="311"/>
        <end position="495"/>
    </location>
</feature>
<dbReference type="InterPro" id="IPR025398">
    <property type="entry name" value="DUF4371"/>
</dbReference>
<evidence type="ECO:0000259" key="2">
    <source>
        <dbReference type="Pfam" id="PF05699"/>
    </source>
</evidence>
<dbReference type="PANTHER" id="PTHR45749:SF21">
    <property type="entry name" value="DUF4371 DOMAIN-CONTAINING PROTEIN"/>
    <property type="match status" value="1"/>
</dbReference>
<dbReference type="InterPro" id="IPR012337">
    <property type="entry name" value="RNaseH-like_sf"/>
</dbReference>
<evidence type="ECO:0008006" key="6">
    <source>
        <dbReference type="Google" id="ProtNLM"/>
    </source>
</evidence>
<dbReference type="Proteomes" id="UP001160148">
    <property type="component" value="Unassembled WGS sequence"/>
</dbReference>
<reference evidence="4 5" key="1">
    <citation type="submission" date="2023-01" db="EMBL/GenBank/DDBJ databases">
        <authorList>
            <person name="Whitehead M."/>
        </authorList>
    </citation>
    <scope>NUCLEOTIDE SEQUENCE [LARGE SCALE GENOMIC DNA]</scope>
</reference>
<name>A0AAV0WT71_9HEMI</name>
<evidence type="ECO:0000256" key="1">
    <source>
        <dbReference type="SAM" id="MobiDB-lite"/>
    </source>
</evidence>
<dbReference type="SUPFAM" id="SSF53098">
    <property type="entry name" value="Ribonuclease H-like"/>
    <property type="match status" value="1"/>
</dbReference>
<sequence length="946" mass="108562">MSNEACNLCKRKRENLNMTNWTRHIMSCKKKRLSSGQSIKSFFKQKPSTSTDIAIGLNDDIQTENADLLETEDDELSNSHSATHDLPKLEGLNDDIQTVKADVLEPEYDVLSSSHSATHDLPKLEGLNDDIQTENADLLETEDDELSSSHSATHDLPKLEVFENDPASIPLVISDEVLHYYMSLGPCQPNAHDLLNNTFPKTYEKSGHIRSFNECYYYKKNNDGQCIRRSWLSYSPSTDRIFCSTCKLFGLPDTKKTFLVKCGSNDFKNITRTLSNHECSPEHMQSVIAHGLYVRNDRIDLKLIESANRQVADNRELLSQIIDALIYIGRQNIALRGHHEGIDSNNRGNFLELVKLLSNNHGPLKRHLEQIDSKKKNRLTFLSNVTQNHLLNIIAEVIRSKILNEVKKSGQFAVIIDTTTDISNLEQFTFILRYVNEEGLVQERLVSLVTASDATGLGMFEVFCKITNKYNIEWKTQLIAQAYDGAASMQGQYSGLKTRIQHENPRAIYIWCCAHLFNLVVVDTCDCCIVSKRFFGDVGSLVEFMRARKRTAIFVKLQEQLYPNKRLRRMKRFSTTRWTSHDRVLIVINEKYSALLETLEEISDANNSDRETASTAENLISKITSFQFILMMLFFRKIFAITTEVSKYLQSKEIDFVQAINLIDVAKNRLVEMRSEQGCKDLVDQTKLFSVENNLTERDFSQVRLRRKKIMPGEQARDELLSNQEDNFRTDVFYRILDTIISSIENRFSESRNILKDFTLLSPERLKCIKNENDLPNDAFKSISNWISIDLTQLKTEYVTFSKSLDKLLNGMNINMQYQNHDKQTSDFDSENDSEISENDVETSENKITCLQILKILSSYDLQHAFPNLFKTYKALGTIPVSSASAERSFSKVKLIKTRLRSTTGQCRMESLLMLSMERDIPINQQEVIDKFAQTSSLLKKNLMFK</sequence>